<keyword evidence="1" id="KW-0175">Coiled coil</keyword>
<gene>
    <name evidence="2" type="ORF">IZO911_LOCUS17105</name>
</gene>
<name>A0A814FWJ6_9BILA</name>
<reference evidence="2" key="1">
    <citation type="submission" date="2021-02" db="EMBL/GenBank/DDBJ databases">
        <authorList>
            <person name="Nowell W R."/>
        </authorList>
    </citation>
    <scope>NUCLEOTIDE SEQUENCE</scope>
</reference>
<accession>A0A814FWJ6</accession>
<protein>
    <submittedName>
        <fullName evidence="2">Uncharacterized protein</fullName>
    </submittedName>
</protein>
<dbReference type="Proteomes" id="UP000663860">
    <property type="component" value="Unassembled WGS sequence"/>
</dbReference>
<organism evidence="2 3">
    <name type="scientific">Adineta steineri</name>
    <dbReference type="NCBI Taxonomy" id="433720"/>
    <lineage>
        <taxon>Eukaryota</taxon>
        <taxon>Metazoa</taxon>
        <taxon>Spiralia</taxon>
        <taxon>Gnathifera</taxon>
        <taxon>Rotifera</taxon>
        <taxon>Eurotatoria</taxon>
        <taxon>Bdelloidea</taxon>
        <taxon>Adinetida</taxon>
        <taxon>Adinetidae</taxon>
        <taxon>Adineta</taxon>
    </lineage>
</organism>
<comment type="caution">
    <text evidence="2">The sequence shown here is derived from an EMBL/GenBank/DDBJ whole genome shotgun (WGS) entry which is preliminary data.</text>
</comment>
<sequence>MSTQSCSICGPKRTSRALCNCCKEYLCLDHLKEHDDLLNAQLEPLIDNINQLADRLQQVNVDSLLQPIRLQLDQWKQEAFQSIERIYEQKSNELNELISKKLNHLRQETEQIQTKIAQVIRNHDSTNEQIDVFVKTIQNLERETTDIYIKPININIRPLILEDNYIIFNVEEQINNNNDPLMLSPIIQTISSSANDVDCIACNDTCILLHHHPTLCLYDFNLNLIKQTHPYPDMSIADMCWSLALNRFIILTDYDVFVLNDKTMSLEKWDIRTRKKGHWHSITCSLEHLYLTAYKWGTNAYQFNIRPSSFVFNRKWTSPTTCVKDESIDHFIHNNNNNQIAMILQNRINNNKHFQLRSDQTLKCIWSIELKQCQMTVHRNRFCSIRENEWLIIDSNQSHLLYISRDGIFKQIINYNFNQPPRRAFQNKSNFLLVTTNHSVNLHQLL</sequence>
<evidence type="ECO:0000256" key="1">
    <source>
        <dbReference type="SAM" id="Coils"/>
    </source>
</evidence>
<feature type="coiled-coil region" evidence="1">
    <location>
        <begin position="80"/>
        <end position="143"/>
    </location>
</feature>
<evidence type="ECO:0000313" key="3">
    <source>
        <dbReference type="Proteomes" id="UP000663860"/>
    </source>
</evidence>
<dbReference type="EMBL" id="CAJNOE010000157">
    <property type="protein sequence ID" value="CAF0991023.1"/>
    <property type="molecule type" value="Genomic_DNA"/>
</dbReference>
<proteinExistence type="predicted"/>
<dbReference type="AlphaFoldDB" id="A0A814FWJ6"/>
<evidence type="ECO:0000313" key="2">
    <source>
        <dbReference type="EMBL" id="CAF0991023.1"/>
    </source>
</evidence>